<organism evidence="5 6">
    <name type="scientific">SAR86 cluster bacterium SAR86B</name>
    <dbReference type="NCBI Taxonomy" id="1123867"/>
    <lineage>
        <taxon>Bacteria</taxon>
        <taxon>Pseudomonadati</taxon>
        <taxon>Pseudomonadota</taxon>
        <taxon>Gammaproteobacteria</taxon>
        <taxon>SAR86 cluster</taxon>
    </lineage>
</organism>
<comment type="similarity">
    <text evidence="1">Belongs to the peptidase S51 family.</text>
</comment>
<dbReference type="AlphaFoldDB" id="J5KBS0"/>
<protein>
    <submittedName>
        <fullName evidence="5">Dipeptidase E</fullName>
    </submittedName>
</protein>
<evidence type="ECO:0000256" key="4">
    <source>
        <dbReference type="ARBA" id="ARBA00022825"/>
    </source>
</evidence>
<dbReference type="PANTHER" id="PTHR20842:SF0">
    <property type="entry name" value="ALPHA-ASPARTYL DIPEPTIDASE"/>
    <property type="match status" value="1"/>
</dbReference>
<dbReference type="Gene3D" id="3.40.50.880">
    <property type="match status" value="1"/>
</dbReference>
<dbReference type="InterPro" id="IPR005320">
    <property type="entry name" value="Peptidase_S51"/>
</dbReference>
<evidence type="ECO:0000256" key="3">
    <source>
        <dbReference type="ARBA" id="ARBA00022801"/>
    </source>
</evidence>
<dbReference type="InterPro" id="IPR029062">
    <property type="entry name" value="Class_I_gatase-like"/>
</dbReference>
<name>J5KBS0_9GAMM</name>
<evidence type="ECO:0000313" key="6">
    <source>
        <dbReference type="Proteomes" id="UP000010116"/>
    </source>
</evidence>
<dbReference type="SUPFAM" id="SSF52317">
    <property type="entry name" value="Class I glutamine amidotransferase-like"/>
    <property type="match status" value="1"/>
</dbReference>
<dbReference type="GO" id="GO:0006508">
    <property type="term" value="P:proteolysis"/>
    <property type="evidence" value="ECO:0007669"/>
    <property type="project" value="UniProtKB-KW"/>
</dbReference>
<evidence type="ECO:0000256" key="2">
    <source>
        <dbReference type="ARBA" id="ARBA00022670"/>
    </source>
</evidence>
<dbReference type="GO" id="GO:0008236">
    <property type="term" value="F:serine-type peptidase activity"/>
    <property type="evidence" value="ECO:0007669"/>
    <property type="project" value="UniProtKB-KW"/>
</dbReference>
<dbReference type="Pfam" id="PF03575">
    <property type="entry name" value="Peptidase_S51"/>
    <property type="match status" value="1"/>
</dbReference>
<evidence type="ECO:0000256" key="1">
    <source>
        <dbReference type="ARBA" id="ARBA00006534"/>
    </source>
</evidence>
<keyword evidence="3" id="KW-0378">Hydrolase</keyword>
<proteinExistence type="inferred from homology"/>
<sequence length="233" mass="25952">MTKHIISIGGGGFGRSIGDLKIEKYILSQSNKDKPNICFIPTATGDDSGYIENFYKAFDQLGAKTSHIDFFKRTINLESHISSQDIIYVGGGNTKSMLAVWREWSLDNILLNAYNNGIIMSGVSAGAICWFDKGITDSWANDLAILDCLNFVDGICCPHYDEEPERRPFVENAIKNNLIDKCIGIEGYAALHIKDNEFRSISFGDKKTGCYEAANNNDIFNDKKLNVIEEITL</sequence>
<gene>
    <name evidence="5" type="ORF">NT02SARS_1157</name>
</gene>
<dbReference type="HOGENOM" id="CLU_067063_0_0_6"/>
<evidence type="ECO:0000313" key="5">
    <source>
        <dbReference type="EMBL" id="EJP72703.1"/>
    </source>
</evidence>
<keyword evidence="2" id="KW-0645">Protease</keyword>
<dbReference type="CDD" id="cd03146">
    <property type="entry name" value="GAT1_Peptidase_E"/>
    <property type="match status" value="1"/>
</dbReference>
<dbReference type="EMBL" id="JH611190">
    <property type="protein sequence ID" value="EJP72703.1"/>
    <property type="molecule type" value="Genomic_DNA"/>
</dbReference>
<keyword evidence="4" id="KW-0720">Serine protease</keyword>
<accession>J5KBS0</accession>
<dbReference type="Proteomes" id="UP000010116">
    <property type="component" value="Unassembled WGS sequence"/>
</dbReference>
<reference evidence="5 6" key="1">
    <citation type="journal article" date="2012" name="ISME J.">
        <title>Genomic insights to SAR86, an abundant and uncultivated marine bacterial lineage.</title>
        <authorList>
            <person name="Dupont C.L."/>
            <person name="Rusch D.B."/>
            <person name="Yooseph S."/>
            <person name="Lombardo M.J."/>
            <person name="Richter R.A."/>
            <person name="Valas R."/>
            <person name="Novotny M."/>
            <person name="Yee-Greenbaum J."/>
            <person name="Selengut J.D."/>
            <person name="Haft D.H."/>
            <person name="Halpern A.L."/>
            <person name="Lasken R.S."/>
            <person name="Nealson K."/>
            <person name="Friedman R."/>
            <person name="Venter J.C."/>
        </authorList>
    </citation>
    <scope>NUCLEOTIDE SEQUENCE [LARGE SCALE GENOMIC DNA]</scope>
</reference>
<dbReference type="PANTHER" id="PTHR20842">
    <property type="entry name" value="PROTEASE S51 ALPHA-ASPARTYL DIPEPTIDASE"/>
    <property type="match status" value="1"/>
</dbReference>